<dbReference type="Gene3D" id="3.20.20.70">
    <property type="entry name" value="Aldolase class I"/>
    <property type="match status" value="1"/>
</dbReference>
<protein>
    <recommendedName>
        <fullName evidence="3">Phosphosulfolactate synthase</fullName>
    </recommendedName>
</protein>
<reference evidence="2" key="1">
    <citation type="journal article" date="2015" name="Nature">
        <title>Complex archaea that bridge the gap between prokaryotes and eukaryotes.</title>
        <authorList>
            <person name="Spang A."/>
            <person name="Saw J.H."/>
            <person name="Jorgensen S.L."/>
            <person name="Zaremba-Niedzwiedzka K."/>
            <person name="Martijn J."/>
            <person name="Lind A.E."/>
            <person name="van Eijk R."/>
            <person name="Schleper C."/>
            <person name="Guy L."/>
            <person name="Ettema T.J."/>
        </authorList>
    </citation>
    <scope>NUCLEOTIDE SEQUENCE</scope>
</reference>
<name>A0A0F9N476_9ZZZZ</name>
<accession>A0A0F9N476</accession>
<dbReference type="PANTHER" id="PTHR48413:SF1">
    <property type="entry name" value="PROTEIN HEAT-STRESS-ASSOCIATED 32"/>
    <property type="match status" value="1"/>
</dbReference>
<evidence type="ECO:0000256" key="1">
    <source>
        <dbReference type="ARBA" id="ARBA00010424"/>
    </source>
</evidence>
<sequence length="266" mass="29705">MSKAWENIIRMPLEGRTAKPREAGVTMVIDKGMGLHRLEDLIRVAGDYIDIIKLTFGTSAFYDKDLLRKKNEMITSCNIDVMPGGTFLEIAIWQEVFDKYLEQAKELGFSAIEVSDGTIEISRKTRQDAVKKSLDKGFKVITEVGKKDPKEVLPIALVHQLIGEDMENGALKVIIEAREAGKAVGIFDKEGEIKHDEVDNIIAGVKDTNCLMWEAPLKNQQQALIFRQGINVNLGNIPPDEILALEALRQGVRGDTLKRAYLEGKK</sequence>
<comment type="caution">
    <text evidence="2">The sequence shown here is derived from an EMBL/GenBank/DDBJ whole genome shotgun (WGS) entry which is preliminary data.</text>
</comment>
<dbReference type="InterPro" id="IPR036112">
    <property type="entry name" value="ComA_synth_sf"/>
</dbReference>
<dbReference type="InterPro" id="IPR013785">
    <property type="entry name" value="Aldolase_TIM"/>
</dbReference>
<dbReference type="PANTHER" id="PTHR48413">
    <property type="match status" value="1"/>
</dbReference>
<evidence type="ECO:0008006" key="3">
    <source>
        <dbReference type="Google" id="ProtNLM"/>
    </source>
</evidence>
<gene>
    <name evidence="2" type="ORF">LCGC14_1075600</name>
</gene>
<comment type="similarity">
    <text evidence="1">Belongs to the phosphosulfolactate synthase family.</text>
</comment>
<proteinExistence type="inferred from homology"/>
<dbReference type="EMBL" id="LAZR01004671">
    <property type="protein sequence ID" value="KKN06602.1"/>
    <property type="molecule type" value="Genomic_DNA"/>
</dbReference>
<evidence type="ECO:0000313" key="2">
    <source>
        <dbReference type="EMBL" id="KKN06602.1"/>
    </source>
</evidence>
<dbReference type="AlphaFoldDB" id="A0A0F9N476"/>
<dbReference type="SUPFAM" id="SSF102110">
    <property type="entry name" value="(2r)-phospho-3-sulfolactate synthase ComA"/>
    <property type="match status" value="1"/>
</dbReference>
<dbReference type="Pfam" id="PF02679">
    <property type="entry name" value="ComA"/>
    <property type="match status" value="1"/>
</dbReference>
<dbReference type="InterPro" id="IPR003830">
    <property type="entry name" value="ComA_synth"/>
</dbReference>
<organism evidence="2">
    <name type="scientific">marine sediment metagenome</name>
    <dbReference type="NCBI Taxonomy" id="412755"/>
    <lineage>
        <taxon>unclassified sequences</taxon>
        <taxon>metagenomes</taxon>
        <taxon>ecological metagenomes</taxon>
    </lineage>
</organism>